<dbReference type="EMBL" id="BAABKN010000004">
    <property type="protein sequence ID" value="GAA4724714.1"/>
    <property type="molecule type" value="Genomic_DNA"/>
</dbReference>
<name>A0ABP8YEG8_9ACTN</name>
<proteinExistence type="predicted"/>
<evidence type="ECO:0000313" key="2">
    <source>
        <dbReference type="Proteomes" id="UP001499882"/>
    </source>
</evidence>
<keyword evidence="2" id="KW-1185">Reference proteome</keyword>
<protein>
    <submittedName>
        <fullName evidence="1">Uncharacterized protein</fullName>
    </submittedName>
</protein>
<evidence type="ECO:0000313" key="1">
    <source>
        <dbReference type="EMBL" id="GAA4724714.1"/>
    </source>
</evidence>
<sequence>MPHRLPMPTRRLRAALLVLRTGSLSLVVLSGLWTPAYDGGGGSFAATGRPSGQVQRLIDRHDCSTTGFDDATPVSALVRRPDGRLRLVAYERDLFALARVGSVVALCLDDPPGSH</sequence>
<gene>
    <name evidence="1" type="ORF">GCM10023350_03930</name>
</gene>
<organism evidence="1 2">
    <name type="scientific">Nocardioides endophyticus</name>
    <dbReference type="NCBI Taxonomy" id="1353775"/>
    <lineage>
        <taxon>Bacteria</taxon>
        <taxon>Bacillati</taxon>
        <taxon>Actinomycetota</taxon>
        <taxon>Actinomycetes</taxon>
        <taxon>Propionibacteriales</taxon>
        <taxon>Nocardioidaceae</taxon>
        <taxon>Nocardioides</taxon>
    </lineage>
</organism>
<dbReference type="Proteomes" id="UP001499882">
    <property type="component" value="Unassembled WGS sequence"/>
</dbReference>
<reference evidence="2" key="1">
    <citation type="journal article" date="2019" name="Int. J. Syst. Evol. Microbiol.">
        <title>The Global Catalogue of Microorganisms (GCM) 10K type strain sequencing project: providing services to taxonomists for standard genome sequencing and annotation.</title>
        <authorList>
            <consortium name="The Broad Institute Genomics Platform"/>
            <consortium name="The Broad Institute Genome Sequencing Center for Infectious Disease"/>
            <person name="Wu L."/>
            <person name="Ma J."/>
        </authorList>
    </citation>
    <scope>NUCLEOTIDE SEQUENCE [LARGE SCALE GENOMIC DNA]</scope>
    <source>
        <strain evidence="2">JCM 18532</strain>
    </source>
</reference>
<comment type="caution">
    <text evidence="1">The sequence shown here is derived from an EMBL/GenBank/DDBJ whole genome shotgun (WGS) entry which is preliminary data.</text>
</comment>
<accession>A0ABP8YEG8</accession>
<dbReference type="RefSeq" id="WP_345524856.1">
    <property type="nucleotide sequence ID" value="NZ_BAABKN010000004.1"/>
</dbReference>